<dbReference type="FunFam" id="3.40.50.300:FF:000078">
    <property type="entry name" value="Elongation factor 4"/>
    <property type="match status" value="1"/>
</dbReference>
<dbReference type="InterPro" id="IPR009000">
    <property type="entry name" value="Transl_B-barrel_sf"/>
</dbReference>
<dbReference type="EMBL" id="MEVH01000002">
    <property type="protein sequence ID" value="OGC52355.1"/>
    <property type="molecule type" value="Genomic_DNA"/>
</dbReference>
<dbReference type="Proteomes" id="UP000178771">
    <property type="component" value="Unassembled WGS sequence"/>
</dbReference>
<dbReference type="InterPro" id="IPR035654">
    <property type="entry name" value="LepA_IV"/>
</dbReference>
<evidence type="ECO:0000256" key="12">
    <source>
        <dbReference type="HAMAP-Rule" id="MF_00071"/>
    </source>
</evidence>
<comment type="function">
    <text evidence="9 12">Required for accurate and efficient protein synthesis under certain stress conditions. May act as a fidelity factor of the translation reaction, by catalyzing a one-codon backward translocation of tRNAs on improperly translocated ribosomes. Back-translocation proceeds from a post-translocation (POST) complex to a pre-translocation (PRE) complex, thus giving elongation factor G a second chance to translocate the tRNAs correctly. Binds to ribosomes in a GTP-dependent manner.</text>
</comment>
<dbReference type="Gene3D" id="3.30.70.2570">
    <property type="entry name" value="Elongation factor 4, C-terminal domain"/>
    <property type="match status" value="1"/>
</dbReference>
<keyword evidence="6 12" id="KW-0342">GTP-binding</keyword>
<protein>
    <recommendedName>
        <fullName evidence="11 12">Elongation factor 4</fullName>
        <shortName evidence="12">EF-4</shortName>
        <ecNumber evidence="11 12">3.6.5.n1</ecNumber>
    </recommendedName>
    <alternativeName>
        <fullName evidence="12">Ribosomal back-translocase LepA</fullName>
    </alternativeName>
</protein>
<dbReference type="FunFam" id="2.40.30.10:FF:000015">
    <property type="entry name" value="Translation factor GUF1, mitochondrial"/>
    <property type="match status" value="1"/>
</dbReference>
<dbReference type="FunFam" id="3.30.70.240:FF:000007">
    <property type="entry name" value="Translation factor GUF1, mitochondrial"/>
    <property type="match status" value="1"/>
</dbReference>
<dbReference type="InterPro" id="IPR035647">
    <property type="entry name" value="EFG_III/V"/>
</dbReference>
<dbReference type="GO" id="GO:0003924">
    <property type="term" value="F:GTPase activity"/>
    <property type="evidence" value="ECO:0007669"/>
    <property type="project" value="UniProtKB-UniRule"/>
</dbReference>
<dbReference type="GO" id="GO:0003746">
    <property type="term" value="F:translation elongation factor activity"/>
    <property type="evidence" value="ECO:0007669"/>
    <property type="project" value="UniProtKB-UniRule"/>
</dbReference>
<dbReference type="InterPro" id="IPR005225">
    <property type="entry name" value="Small_GTP-bd"/>
</dbReference>
<dbReference type="InterPro" id="IPR013842">
    <property type="entry name" value="LepA_CTD"/>
</dbReference>
<dbReference type="Pfam" id="PF03144">
    <property type="entry name" value="GTP_EFTU_D2"/>
    <property type="match status" value="1"/>
</dbReference>
<feature type="domain" description="Tr-type G" evidence="13">
    <location>
        <begin position="4"/>
        <end position="182"/>
    </location>
</feature>
<dbReference type="InterPro" id="IPR006297">
    <property type="entry name" value="EF-4"/>
</dbReference>
<name>A0A1F4V571_UNCKA</name>
<dbReference type="Gene3D" id="3.30.70.870">
    <property type="entry name" value="Elongation Factor G (Translational Gtpase), domain 3"/>
    <property type="match status" value="1"/>
</dbReference>
<dbReference type="CDD" id="cd01890">
    <property type="entry name" value="LepA"/>
    <property type="match status" value="1"/>
</dbReference>
<evidence type="ECO:0000256" key="2">
    <source>
        <dbReference type="ARBA" id="ARBA00022475"/>
    </source>
</evidence>
<comment type="subcellular location">
    <subcellularLocation>
        <location evidence="12">Cell membrane</location>
        <topology evidence="12">Peripheral membrane protein</topology>
        <orientation evidence="12">Cytoplasmic side</orientation>
    </subcellularLocation>
</comment>
<dbReference type="Gene3D" id="3.30.70.240">
    <property type="match status" value="1"/>
</dbReference>
<dbReference type="SUPFAM" id="SSF54980">
    <property type="entry name" value="EF-G C-terminal domain-like"/>
    <property type="match status" value="2"/>
</dbReference>
<dbReference type="CDD" id="cd16260">
    <property type="entry name" value="EF4_III"/>
    <property type="match status" value="1"/>
</dbReference>
<dbReference type="InterPro" id="IPR000795">
    <property type="entry name" value="T_Tr_GTP-bd_dom"/>
</dbReference>
<dbReference type="HAMAP" id="MF_00071">
    <property type="entry name" value="LepA"/>
    <property type="match status" value="1"/>
</dbReference>
<evidence type="ECO:0000256" key="7">
    <source>
        <dbReference type="ARBA" id="ARBA00023136"/>
    </source>
</evidence>
<dbReference type="PROSITE" id="PS51722">
    <property type="entry name" value="G_TR_2"/>
    <property type="match status" value="1"/>
</dbReference>
<keyword evidence="3 12" id="KW-0547">Nucleotide-binding</keyword>
<evidence type="ECO:0000256" key="6">
    <source>
        <dbReference type="ARBA" id="ARBA00023134"/>
    </source>
</evidence>
<comment type="catalytic activity">
    <reaction evidence="8 12">
        <text>GTP + H2O = GDP + phosphate + H(+)</text>
        <dbReference type="Rhea" id="RHEA:19669"/>
        <dbReference type="ChEBI" id="CHEBI:15377"/>
        <dbReference type="ChEBI" id="CHEBI:15378"/>
        <dbReference type="ChEBI" id="CHEBI:37565"/>
        <dbReference type="ChEBI" id="CHEBI:43474"/>
        <dbReference type="ChEBI" id="CHEBI:58189"/>
        <dbReference type="EC" id="3.6.5.n1"/>
    </reaction>
</comment>
<dbReference type="SUPFAM" id="SSF52540">
    <property type="entry name" value="P-loop containing nucleoside triphosphate hydrolases"/>
    <property type="match status" value="1"/>
</dbReference>
<dbReference type="Pfam" id="PF06421">
    <property type="entry name" value="LepA_C"/>
    <property type="match status" value="1"/>
</dbReference>
<dbReference type="Gene3D" id="3.40.50.300">
    <property type="entry name" value="P-loop containing nucleotide triphosphate hydrolases"/>
    <property type="match status" value="1"/>
</dbReference>
<dbReference type="PROSITE" id="PS00301">
    <property type="entry name" value="G_TR_1"/>
    <property type="match status" value="1"/>
</dbReference>
<evidence type="ECO:0000313" key="15">
    <source>
        <dbReference type="Proteomes" id="UP000178771"/>
    </source>
</evidence>
<evidence type="ECO:0000256" key="8">
    <source>
        <dbReference type="ARBA" id="ARBA00050293"/>
    </source>
</evidence>
<organism evidence="14 15">
    <name type="scientific">candidate division WWE3 bacterium RIFCSPLOWO2_01_FULL_39_13</name>
    <dbReference type="NCBI Taxonomy" id="1802624"/>
    <lineage>
        <taxon>Bacteria</taxon>
        <taxon>Katanobacteria</taxon>
    </lineage>
</organism>
<dbReference type="GO" id="GO:0043022">
    <property type="term" value="F:ribosome binding"/>
    <property type="evidence" value="ECO:0007669"/>
    <property type="project" value="UniProtKB-UniRule"/>
</dbReference>
<dbReference type="InterPro" id="IPR038363">
    <property type="entry name" value="LepA_C_sf"/>
</dbReference>
<dbReference type="AlphaFoldDB" id="A0A1F4V571"/>
<keyword evidence="14" id="KW-0251">Elongation factor</keyword>
<keyword evidence="4 12" id="KW-0378">Hydrolase</keyword>
<dbReference type="Pfam" id="PF00679">
    <property type="entry name" value="EFG_C"/>
    <property type="match status" value="1"/>
</dbReference>
<dbReference type="GO" id="GO:0045727">
    <property type="term" value="P:positive regulation of translation"/>
    <property type="evidence" value="ECO:0007669"/>
    <property type="project" value="UniProtKB-UniRule"/>
</dbReference>
<dbReference type="NCBIfam" id="TIGR01393">
    <property type="entry name" value="lepA"/>
    <property type="match status" value="1"/>
</dbReference>
<evidence type="ECO:0000256" key="9">
    <source>
        <dbReference type="ARBA" id="ARBA00057626"/>
    </source>
</evidence>
<comment type="caution">
    <text evidence="14">The sequence shown here is derived from an EMBL/GenBank/DDBJ whole genome shotgun (WGS) entry which is preliminary data.</text>
</comment>
<dbReference type="PANTHER" id="PTHR43512">
    <property type="entry name" value="TRANSLATION FACTOR GUF1-RELATED"/>
    <property type="match status" value="1"/>
</dbReference>
<dbReference type="InterPro" id="IPR000640">
    <property type="entry name" value="EFG_V-like"/>
</dbReference>
<comment type="similarity">
    <text evidence="10">Belongs to the GTP-binding elongation factor family. LepA subfamily.</text>
</comment>
<keyword evidence="5 12" id="KW-0648">Protein biosynthesis</keyword>
<evidence type="ECO:0000256" key="1">
    <source>
        <dbReference type="ARBA" id="ARBA00005454"/>
    </source>
</evidence>
<dbReference type="InterPro" id="IPR004161">
    <property type="entry name" value="EFTu-like_2"/>
</dbReference>
<dbReference type="FunFam" id="3.30.70.2570:FF:000001">
    <property type="entry name" value="Translation factor GUF1, mitochondrial"/>
    <property type="match status" value="1"/>
</dbReference>
<dbReference type="Gene3D" id="2.40.30.10">
    <property type="entry name" value="Translation factors"/>
    <property type="match status" value="1"/>
</dbReference>
<dbReference type="Pfam" id="PF00009">
    <property type="entry name" value="GTP_EFTU"/>
    <property type="match status" value="1"/>
</dbReference>
<accession>A0A1F4V571</accession>
<evidence type="ECO:0000256" key="3">
    <source>
        <dbReference type="ARBA" id="ARBA00022741"/>
    </source>
</evidence>
<feature type="binding site" evidence="12">
    <location>
        <begin position="130"/>
        <end position="133"/>
    </location>
    <ligand>
        <name>GTP</name>
        <dbReference type="ChEBI" id="CHEBI:37565"/>
    </ligand>
</feature>
<dbReference type="InterPro" id="IPR027417">
    <property type="entry name" value="P-loop_NTPase"/>
</dbReference>
<reference evidence="14 15" key="1">
    <citation type="journal article" date="2016" name="Nat. Commun.">
        <title>Thousands of microbial genomes shed light on interconnected biogeochemical processes in an aquifer system.</title>
        <authorList>
            <person name="Anantharaman K."/>
            <person name="Brown C.T."/>
            <person name="Hug L.A."/>
            <person name="Sharon I."/>
            <person name="Castelle C.J."/>
            <person name="Probst A.J."/>
            <person name="Thomas B.C."/>
            <person name="Singh A."/>
            <person name="Wilkins M.J."/>
            <person name="Karaoz U."/>
            <person name="Brodie E.L."/>
            <person name="Williams K.H."/>
            <person name="Hubbard S.S."/>
            <person name="Banfield J.F."/>
        </authorList>
    </citation>
    <scope>NUCLEOTIDE SEQUENCE [LARGE SCALE GENOMIC DNA]</scope>
</reference>
<evidence type="ECO:0000256" key="5">
    <source>
        <dbReference type="ARBA" id="ARBA00022917"/>
    </source>
</evidence>
<dbReference type="GO" id="GO:0005886">
    <property type="term" value="C:plasma membrane"/>
    <property type="evidence" value="ECO:0007669"/>
    <property type="project" value="UniProtKB-SubCell"/>
</dbReference>
<dbReference type="InterPro" id="IPR031157">
    <property type="entry name" value="G_TR_CS"/>
</dbReference>
<evidence type="ECO:0000256" key="11">
    <source>
        <dbReference type="ARBA" id="ARBA00066744"/>
    </source>
</evidence>
<dbReference type="CDD" id="cd03709">
    <property type="entry name" value="lepA_C"/>
    <property type="match status" value="1"/>
</dbReference>
<dbReference type="PRINTS" id="PR00315">
    <property type="entry name" value="ELONGATNFCT"/>
</dbReference>
<sequence>MDVNHIRNFCIIAHIDHGKSTLADRLLEMTGSVETAKDQMLDSMDLEKERGITIKLKAVRMKYSCEGRKYELNLIDTPGHVDFEYEVSRSLAACEGAVLLVDASQGVQAQTIANLDKARRAGLIIIPVVNKIDLPYAMVDKSVEQLMDLGFKKDEISFISGKTGEGVKALIEKIIDVVPFPRTSSEISQALVFDSFYDEYRGVVVFVRVFGGEFKRRDDIKFIASKASSRITEIGYLSPKEVIVNEISDGQVGFIATGLKDLSKARVGDTISRVGESPSPVPGYKEPIPVVFLGFYPQDSSKYTELREAIQKLSLNDSAFTYEPENIGSVGRGFRCGFLGLLHADVVMERIKREYGIDIIATSPSVRYVVKLTNGEEIVVKSASEFPDPSYVKETLESWAEIDVYTSVKYIGSIMELCSSRRGKYVSTDYLGSERAKISYKIPLAEIIVDFYDKLKSVSSGYASLDYRINEYVPAEIARVDILAANDKIPPLSQLVQKKEAYDAGKRIVLKLKDLIPRQQFKVSLQAVIGGKVIAREDISPARKDVTGHLYGGDVTRKNKLLDKQKKGKSRMKRFGKVDIPQDVFWKVMER</sequence>
<dbReference type="SUPFAM" id="SSF50447">
    <property type="entry name" value="Translation proteins"/>
    <property type="match status" value="1"/>
</dbReference>
<evidence type="ECO:0000256" key="10">
    <source>
        <dbReference type="ARBA" id="ARBA00061052"/>
    </source>
</evidence>
<dbReference type="STRING" id="1802624.A2982_03675"/>
<keyword evidence="7 12" id="KW-0472">Membrane</keyword>
<proteinExistence type="inferred from homology"/>
<dbReference type="GO" id="GO:0005525">
    <property type="term" value="F:GTP binding"/>
    <property type="evidence" value="ECO:0007669"/>
    <property type="project" value="UniProtKB-UniRule"/>
</dbReference>
<dbReference type="PANTHER" id="PTHR43512:SF4">
    <property type="entry name" value="TRANSLATION FACTOR GUF1 HOMOLOG, CHLOROPLASTIC"/>
    <property type="match status" value="1"/>
</dbReference>
<evidence type="ECO:0000259" key="13">
    <source>
        <dbReference type="PROSITE" id="PS51722"/>
    </source>
</evidence>
<dbReference type="NCBIfam" id="TIGR00231">
    <property type="entry name" value="small_GTP"/>
    <property type="match status" value="1"/>
</dbReference>
<dbReference type="EC" id="3.6.5.n1" evidence="11 12"/>
<evidence type="ECO:0000313" key="14">
    <source>
        <dbReference type="EMBL" id="OGC52355.1"/>
    </source>
</evidence>
<gene>
    <name evidence="12" type="primary">lepA</name>
    <name evidence="14" type="ORF">A2982_03675</name>
</gene>
<keyword evidence="2 12" id="KW-1003">Cell membrane</keyword>
<comment type="similarity">
    <text evidence="1 12">Belongs to the TRAFAC class translation factor GTPase superfamily. Classic translation factor GTPase family. LepA subfamily.</text>
</comment>
<evidence type="ECO:0000256" key="4">
    <source>
        <dbReference type="ARBA" id="ARBA00022801"/>
    </source>
</evidence>
<feature type="binding site" evidence="12">
    <location>
        <begin position="16"/>
        <end position="21"/>
    </location>
    <ligand>
        <name>GTP</name>
        <dbReference type="ChEBI" id="CHEBI:37565"/>
    </ligand>
</feature>